<feature type="binding site" evidence="1">
    <location>
        <position position="99"/>
    </location>
    <ligand>
        <name>Zn(2+)</name>
        <dbReference type="ChEBI" id="CHEBI:29105"/>
    </ligand>
</feature>
<dbReference type="InterPro" id="IPR010603">
    <property type="entry name" value="Znf_CppX_C4"/>
</dbReference>
<dbReference type="GO" id="GO:0008270">
    <property type="term" value="F:zinc ion binding"/>
    <property type="evidence" value="ECO:0007669"/>
    <property type="project" value="UniProtKB-UniRule"/>
</dbReference>
<evidence type="ECO:0000259" key="2">
    <source>
        <dbReference type="PROSITE" id="PS51902"/>
    </source>
</evidence>
<dbReference type="GO" id="GO:0046983">
    <property type="term" value="F:protein dimerization activity"/>
    <property type="evidence" value="ECO:0007669"/>
    <property type="project" value="UniProtKB-UniRule"/>
</dbReference>
<feature type="binding site" evidence="1">
    <location>
        <position position="77"/>
    </location>
    <ligand>
        <name>Zn(2+)</name>
        <dbReference type="ChEBI" id="CHEBI:29105"/>
    </ligand>
</feature>
<evidence type="ECO:0000313" key="3">
    <source>
        <dbReference type="EMBL" id="OLN22287.1"/>
    </source>
</evidence>
<dbReference type="SMART" id="SM00994">
    <property type="entry name" value="zf-C4_ClpX"/>
    <property type="match status" value="1"/>
</dbReference>
<evidence type="ECO:0000313" key="4">
    <source>
        <dbReference type="Proteomes" id="UP000185568"/>
    </source>
</evidence>
<feature type="binding site" evidence="1">
    <location>
        <position position="96"/>
    </location>
    <ligand>
        <name>Zn(2+)</name>
        <dbReference type="ChEBI" id="CHEBI:29105"/>
    </ligand>
</feature>
<gene>
    <name evidence="3" type="ORF">BTO30_10695</name>
</gene>
<sequence length="112" mass="12762">MILELEKLSRLCEEKINESQQLERQRFYEGMAVAYTTIALKLKGGFDYIEPAVIDELYSSMEKVRPEQPQMDTCSFCRQPKKEMNELVAGPGVSICGDCLSFGKEVLESQRS</sequence>
<comment type="caution">
    <text evidence="3">The sequence shown here is derived from an EMBL/GenBank/DDBJ whole genome shotgun (WGS) entry which is preliminary data.</text>
</comment>
<dbReference type="SUPFAM" id="SSF57716">
    <property type="entry name" value="Glucocorticoid receptor-like (DNA-binding domain)"/>
    <property type="match status" value="1"/>
</dbReference>
<dbReference type="Gene3D" id="6.20.220.10">
    <property type="entry name" value="ClpX chaperone, C4-type zinc finger domain"/>
    <property type="match status" value="1"/>
</dbReference>
<keyword evidence="1" id="KW-0862">Zinc</keyword>
<protein>
    <recommendedName>
        <fullName evidence="2">ClpX-type ZB domain-containing protein</fullName>
    </recommendedName>
</protein>
<proteinExistence type="inferred from homology"/>
<dbReference type="EMBL" id="MSDU01000022">
    <property type="protein sequence ID" value="OLN22287.1"/>
    <property type="molecule type" value="Genomic_DNA"/>
</dbReference>
<keyword evidence="1" id="KW-0479">Metal-binding</keyword>
<dbReference type="PROSITE" id="PS51902">
    <property type="entry name" value="CLPX_ZB"/>
    <property type="match status" value="1"/>
</dbReference>
<evidence type="ECO:0000256" key="1">
    <source>
        <dbReference type="PROSITE-ProRule" id="PRU01250"/>
    </source>
</evidence>
<feature type="binding site" evidence="1">
    <location>
        <position position="74"/>
    </location>
    <ligand>
        <name>Zn(2+)</name>
        <dbReference type="ChEBI" id="CHEBI:29105"/>
    </ligand>
</feature>
<name>A0A1Q8Q4N1_9BACI</name>
<organism evidence="3 4">
    <name type="scientific">Domibacillus antri</name>
    <dbReference type="NCBI Taxonomy" id="1714264"/>
    <lineage>
        <taxon>Bacteria</taxon>
        <taxon>Bacillati</taxon>
        <taxon>Bacillota</taxon>
        <taxon>Bacilli</taxon>
        <taxon>Bacillales</taxon>
        <taxon>Bacillaceae</taxon>
        <taxon>Domibacillus</taxon>
    </lineage>
</organism>
<dbReference type="GO" id="GO:0006457">
    <property type="term" value="P:protein folding"/>
    <property type="evidence" value="ECO:0007669"/>
    <property type="project" value="UniProtKB-UniRule"/>
</dbReference>
<accession>A0A1Q8Q4N1</accession>
<reference evidence="3 4" key="1">
    <citation type="submission" date="2016-12" db="EMBL/GenBank/DDBJ databases">
        <title>Domibacillus antri genome sequencing.</title>
        <authorList>
            <person name="Verma A."/>
            <person name="Krishnamurthi S."/>
        </authorList>
    </citation>
    <scope>NUCLEOTIDE SEQUENCE [LARGE SCALE GENOMIC DNA]</scope>
    <source>
        <strain evidence="3 4">XD80</strain>
    </source>
</reference>
<dbReference type="Pfam" id="PF06689">
    <property type="entry name" value="zf-C4_ClpX"/>
    <property type="match status" value="1"/>
</dbReference>
<keyword evidence="4" id="KW-1185">Reference proteome</keyword>
<feature type="domain" description="ClpX-type ZB" evidence="2">
    <location>
        <begin position="61"/>
        <end position="112"/>
    </location>
</feature>
<dbReference type="InterPro" id="IPR059188">
    <property type="entry name" value="Znf_CLPX-like"/>
</dbReference>
<comment type="similarity">
    <text evidence="1">Belongs to the ClpX chaperone family.</text>
</comment>
<keyword evidence="1" id="KW-0143">Chaperone</keyword>
<dbReference type="Proteomes" id="UP000185568">
    <property type="component" value="Unassembled WGS sequence"/>
</dbReference>
<dbReference type="GO" id="GO:0051082">
    <property type="term" value="F:unfolded protein binding"/>
    <property type="evidence" value="ECO:0007669"/>
    <property type="project" value="UniProtKB-UniRule"/>
</dbReference>
<dbReference type="InterPro" id="IPR038366">
    <property type="entry name" value="Znf_CppX_C4_sf"/>
</dbReference>
<dbReference type="AlphaFoldDB" id="A0A1Q8Q4N1"/>